<proteinExistence type="predicted"/>
<accession>A0ABW5C6H2</accession>
<dbReference type="PROSITE" id="PS51186">
    <property type="entry name" value="GNAT"/>
    <property type="match status" value="1"/>
</dbReference>
<dbReference type="Pfam" id="PF13420">
    <property type="entry name" value="Acetyltransf_4"/>
    <property type="match status" value="1"/>
</dbReference>
<dbReference type="PANTHER" id="PTHR43072">
    <property type="entry name" value="N-ACETYLTRANSFERASE"/>
    <property type="match status" value="1"/>
</dbReference>
<feature type="region of interest" description="Disordered" evidence="1">
    <location>
        <begin position="193"/>
        <end position="216"/>
    </location>
</feature>
<keyword evidence="3" id="KW-0808">Transferase</keyword>
<dbReference type="Gene3D" id="3.40.630.30">
    <property type="match status" value="1"/>
</dbReference>
<gene>
    <name evidence="3" type="ORF">ACFSNB_03965</name>
</gene>
<feature type="domain" description="N-acetyltransferase" evidence="2">
    <location>
        <begin position="23"/>
        <end position="186"/>
    </location>
</feature>
<name>A0ABW5C6H2_9PROT</name>
<dbReference type="EMBL" id="JBHUIY010000005">
    <property type="protein sequence ID" value="MFD2232954.1"/>
    <property type="molecule type" value="Genomic_DNA"/>
</dbReference>
<dbReference type="PANTHER" id="PTHR43072:SF8">
    <property type="entry name" value="ACYLTRANSFERASE FABY-RELATED"/>
    <property type="match status" value="1"/>
</dbReference>
<dbReference type="RefSeq" id="WP_377314707.1">
    <property type="nucleotide sequence ID" value="NZ_JBHUIY010000005.1"/>
</dbReference>
<reference evidence="4" key="1">
    <citation type="journal article" date="2019" name="Int. J. Syst. Evol. Microbiol.">
        <title>The Global Catalogue of Microorganisms (GCM) 10K type strain sequencing project: providing services to taxonomists for standard genome sequencing and annotation.</title>
        <authorList>
            <consortium name="The Broad Institute Genomics Platform"/>
            <consortium name="The Broad Institute Genome Sequencing Center for Infectious Disease"/>
            <person name="Wu L."/>
            <person name="Ma J."/>
        </authorList>
    </citation>
    <scope>NUCLEOTIDE SEQUENCE [LARGE SCALE GENOMIC DNA]</scope>
    <source>
        <strain evidence="4">KCTC 15012</strain>
    </source>
</reference>
<keyword evidence="4" id="KW-1185">Reference proteome</keyword>
<organism evidence="3 4">
    <name type="scientific">Phaeospirillum tilakii</name>
    <dbReference type="NCBI Taxonomy" id="741673"/>
    <lineage>
        <taxon>Bacteria</taxon>
        <taxon>Pseudomonadati</taxon>
        <taxon>Pseudomonadota</taxon>
        <taxon>Alphaproteobacteria</taxon>
        <taxon>Rhodospirillales</taxon>
        <taxon>Rhodospirillaceae</taxon>
        <taxon>Phaeospirillum</taxon>
    </lineage>
</organism>
<dbReference type="Proteomes" id="UP001597296">
    <property type="component" value="Unassembled WGS sequence"/>
</dbReference>
<sequence length="216" mass="23698">MPPLPPPRSPQPRTARPRSPLAVTIRDAREDDMAAIQAIYAFYVTRTAASLEEAVPTVEEMEGRRRAVLARGLPYLVAEEEGEVLGYTYAGPFRPRSAYRFTLEDSIYVAPFVVRRGVGGALLSALIERCTQLGYRQMIAVIGDSANQGSIALHRSRGFAQEGVLRGVGLKFGRWVDVVIMHRVLEGDERLLPDGTTAPPLPPSCFHHDDEDGGVT</sequence>
<dbReference type="EC" id="2.3.-.-" evidence="3"/>
<dbReference type="GO" id="GO:0016746">
    <property type="term" value="F:acyltransferase activity"/>
    <property type="evidence" value="ECO:0007669"/>
    <property type="project" value="UniProtKB-KW"/>
</dbReference>
<evidence type="ECO:0000313" key="4">
    <source>
        <dbReference type="Proteomes" id="UP001597296"/>
    </source>
</evidence>
<evidence type="ECO:0000313" key="3">
    <source>
        <dbReference type="EMBL" id="MFD2232954.1"/>
    </source>
</evidence>
<comment type="caution">
    <text evidence="3">The sequence shown here is derived from an EMBL/GenBank/DDBJ whole genome shotgun (WGS) entry which is preliminary data.</text>
</comment>
<evidence type="ECO:0000259" key="2">
    <source>
        <dbReference type="PROSITE" id="PS51186"/>
    </source>
</evidence>
<dbReference type="InterPro" id="IPR016181">
    <property type="entry name" value="Acyl_CoA_acyltransferase"/>
</dbReference>
<protein>
    <submittedName>
        <fullName evidence="3">GNAT family N-acetyltransferase</fullName>
        <ecNumber evidence="3">2.3.-.-</ecNumber>
    </submittedName>
</protein>
<dbReference type="SUPFAM" id="SSF55729">
    <property type="entry name" value="Acyl-CoA N-acyltransferases (Nat)"/>
    <property type="match status" value="1"/>
</dbReference>
<dbReference type="InterPro" id="IPR000182">
    <property type="entry name" value="GNAT_dom"/>
</dbReference>
<evidence type="ECO:0000256" key="1">
    <source>
        <dbReference type="SAM" id="MobiDB-lite"/>
    </source>
</evidence>
<keyword evidence="3" id="KW-0012">Acyltransferase</keyword>
<dbReference type="CDD" id="cd04301">
    <property type="entry name" value="NAT_SF"/>
    <property type="match status" value="1"/>
</dbReference>